<evidence type="ECO:0000256" key="4">
    <source>
        <dbReference type="ARBA" id="ARBA00022679"/>
    </source>
</evidence>
<evidence type="ECO:0000256" key="1">
    <source>
        <dbReference type="ARBA" id="ARBA00001049"/>
    </source>
</evidence>
<evidence type="ECO:0000256" key="12">
    <source>
        <dbReference type="SAM" id="MobiDB-lite"/>
    </source>
</evidence>
<keyword evidence="4 11" id="KW-0808">Transferase</keyword>
<evidence type="ECO:0000256" key="9">
    <source>
        <dbReference type="PIRSR" id="PIRSR600101-1"/>
    </source>
</evidence>
<protein>
    <recommendedName>
        <fullName evidence="11">Glutathione hydrolase proenzyme</fullName>
        <ecNumber evidence="11">2.3.2.2</ecNumber>
        <ecNumber evidence="11">3.4.19.13</ecNumber>
    </recommendedName>
    <component>
        <recommendedName>
            <fullName evidence="11">Glutathione hydrolase large chain</fullName>
        </recommendedName>
    </component>
    <component>
        <recommendedName>
            <fullName evidence="11">Glutathione hydrolase small chain</fullName>
        </recommendedName>
    </component>
</protein>
<dbReference type="Gene3D" id="1.10.246.130">
    <property type="match status" value="1"/>
</dbReference>
<feature type="binding site" evidence="10">
    <location>
        <position position="124"/>
    </location>
    <ligand>
        <name>L-glutamate</name>
        <dbReference type="ChEBI" id="CHEBI:29985"/>
    </ligand>
</feature>
<feature type="binding site" evidence="10">
    <location>
        <begin position="489"/>
        <end position="490"/>
    </location>
    <ligand>
        <name>L-glutamate</name>
        <dbReference type="ChEBI" id="CHEBI:29985"/>
    </ligand>
</feature>
<feature type="signal peptide" evidence="13">
    <location>
        <begin position="1"/>
        <end position="30"/>
    </location>
</feature>
<keyword evidence="11" id="KW-0317">Glutathione biosynthesis</keyword>
<evidence type="ECO:0000256" key="13">
    <source>
        <dbReference type="SAM" id="SignalP"/>
    </source>
</evidence>
<dbReference type="Pfam" id="PF01019">
    <property type="entry name" value="G_glu_transpept"/>
    <property type="match status" value="1"/>
</dbReference>
<keyword evidence="7 11" id="KW-0012">Acyltransferase</keyword>
<dbReference type="GO" id="GO:0103068">
    <property type="term" value="F:leukotriene C4 gamma-glutamyl transferase activity"/>
    <property type="evidence" value="ECO:0007669"/>
    <property type="project" value="UniProtKB-EC"/>
</dbReference>
<accession>A0A2X0JWM1</accession>
<dbReference type="GO" id="GO:0036374">
    <property type="term" value="F:glutathione hydrolase activity"/>
    <property type="evidence" value="ECO:0007669"/>
    <property type="project" value="UniProtKB-UniRule"/>
</dbReference>
<comment type="caution">
    <text evidence="14">The sequence shown here is derived from an EMBL/GenBank/DDBJ whole genome shotgun (WGS) entry which is preliminary data.</text>
</comment>
<feature type="chain" id="PRO_5038838403" description="Glutathione hydrolase proenzyme" evidence="13">
    <location>
        <begin position="31"/>
        <end position="616"/>
    </location>
</feature>
<dbReference type="Proteomes" id="UP000248889">
    <property type="component" value="Unassembled WGS sequence"/>
</dbReference>
<dbReference type="PANTHER" id="PTHR43199">
    <property type="entry name" value="GLUTATHIONE HYDROLASE"/>
    <property type="match status" value="1"/>
</dbReference>
<evidence type="ECO:0000313" key="15">
    <source>
        <dbReference type="Proteomes" id="UP000248889"/>
    </source>
</evidence>
<dbReference type="SUPFAM" id="SSF56235">
    <property type="entry name" value="N-terminal nucleophile aminohydrolases (Ntn hydrolases)"/>
    <property type="match status" value="1"/>
</dbReference>
<evidence type="ECO:0000256" key="6">
    <source>
        <dbReference type="ARBA" id="ARBA00023145"/>
    </source>
</evidence>
<proteinExistence type="inferred from homology"/>
<dbReference type="GO" id="GO:0006750">
    <property type="term" value="P:glutathione biosynthetic process"/>
    <property type="evidence" value="ECO:0007669"/>
    <property type="project" value="UniProtKB-KW"/>
</dbReference>
<evidence type="ECO:0000313" key="14">
    <source>
        <dbReference type="EMBL" id="RAG81345.1"/>
    </source>
</evidence>
<dbReference type="Gene3D" id="3.60.20.40">
    <property type="match status" value="1"/>
</dbReference>
<comment type="subunit">
    <text evidence="11">This enzyme consists of two polypeptide chains, which are synthesized in precursor form from a single polypeptide.</text>
</comment>
<reference evidence="14 15" key="1">
    <citation type="submission" date="2018-06" db="EMBL/GenBank/DDBJ databases">
        <title>Streptacidiphilus pinicola sp. nov., isolated from pine grove soil.</title>
        <authorList>
            <person name="Roh S.G."/>
            <person name="Park S."/>
            <person name="Kim M.-K."/>
            <person name="Yun B.-R."/>
            <person name="Park J."/>
            <person name="Kim M.J."/>
            <person name="Kim Y.S."/>
            <person name="Kim S.B."/>
        </authorList>
    </citation>
    <scope>NUCLEOTIDE SEQUENCE [LARGE SCALE GENOMIC DNA]</scope>
    <source>
        <strain evidence="14 15">MMS16-CNU450</strain>
    </source>
</reference>
<evidence type="ECO:0000256" key="8">
    <source>
        <dbReference type="ARBA" id="ARBA00047417"/>
    </source>
</evidence>
<evidence type="ECO:0000256" key="3">
    <source>
        <dbReference type="ARBA" id="ARBA00009381"/>
    </source>
</evidence>
<dbReference type="PANTHER" id="PTHR43199:SF1">
    <property type="entry name" value="GLUTATHIONE HYDROLASE PROENZYME"/>
    <property type="match status" value="1"/>
</dbReference>
<evidence type="ECO:0000256" key="10">
    <source>
        <dbReference type="PIRSR" id="PIRSR600101-2"/>
    </source>
</evidence>
<name>A0A2X0JWM1_9ACTN</name>
<dbReference type="GO" id="GO:0006751">
    <property type="term" value="P:glutathione catabolic process"/>
    <property type="evidence" value="ECO:0007669"/>
    <property type="project" value="UniProtKB-UniRule"/>
</dbReference>
<dbReference type="AlphaFoldDB" id="A0A2X0JWM1"/>
<keyword evidence="13" id="KW-0732">Signal</keyword>
<dbReference type="NCBIfam" id="TIGR00066">
    <property type="entry name" value="g_glut_trans"/>
    <property type="match status" value="1"/>
</dbReference>
<dbReference type="InterPro" id="IPR043137">
    <property type="entry name" value="GGT_ssub_C"/>
</dbReference>
<organism evidence="14 15">
    <name type="scientific">Streptacidiphilus pinicola</name>
    <dbReference type="NCBI Taxonomy" id="2219663"/>
    <lineage>
        <taxon>Bacteria</taxon>
        <taxon>Bacillati</taxon>
        <taxon>Actinomycetota</taxon>
        <taxon>Actinomycetes</taxon>
        <taxon>Kitasatosporales</taxon>
        <taxon>Streptomycetaceae</taxon>
        <taxon>Streptacidiphilus</taxon>
    </lineage>
</organism>
<keyword evidence="6 11" id="KW-0865">Zymogen</keyword>
<dbReference type="InterPro" id="IPR051792">
    <property type="entry name" value="GGT_bact"/>
</dbReference>
<keyword evidence="5 11" id="KW-0378">Hydrolase</keyword>
<dbReference type="PRINTS" id="PR01210">
    <property type="entry name" value="GGTRANSPTASE"/>
</dbReference>
<feature type="binding site" evidence="10">
    <location>
        <position position="465"/>
    </location>
    <ligand>
        <name>L-glutamate</name>
        <dbReference type="ChEBI" id="CHEBI:29985"/>
    </ligand>
</feature>
<gene>
    <name evidence="14" type="primary">ggt</name>
    <name evidence="14" type="ORF">DN069_33385</name>
</gene>
<comment type="similarity">
    <text evidence="3 11">Belongs to the gamma-glutamyltransferase family.</text>
</comment>
<evidence type="ECO:0000256" key="7">
    <source>
        <dbReference type="ARBA" id="ARBA00023315"/>
    </source>
</evidence>
<feature type="compositionally biased region" description="Low complexity" evidence="12">
    <location>
        <begin position="38"/>
        <end position="53"/>
    </location>
</feature>
<comment type="catalytic activity">
    <reaction evidence="8 11">
        <text>an N-terminal (5-L-glutamyl)-[peptide] + an alpha-amino acid = 5-L-glutamyl amino acid + an N-terminal L-alpha-aminoacyl-[peptide]</text>
        <dbReference type="Rhea" id="RHEA:23904"/>
        <dbReference type="Rhea" id="RHEA-COMP:9780"/>
        <dbReference type="Rhea" id="RHEA-COMP:9795"/>
        <dbReference type="ChEBI" id="CHEBI:77644"/>
        <dbReference type="ChEBI" id="CHEBI:78597"/>
        <dbReference type="ChEBI" id="CHEBI:78599"/>
        <dbReference type="ChEBI" id="CHEBI:78608"/>
        <dbReference type="EC" id="2.3.2.2"/>
    </reaction>
</comment>
<dbReference type="InterPro" id="IPR043138">
    <property type="entry name" value="GGT_lsub"/>
</dbReference>
<evidence type="ECO:0000256" key="2">
    <source>
        <dbReference type="ARBA" id="ARBA00001089"/>
    </source>
</evidence>
<evidence type="ECO:0000256" key="5">
    <source>
        <dbReference type="ARBA" id="ARBA00022801"/>
    </source>
</evidence>
<dbReference type="InterPro" id="IPR000101">
    <property type="entry name" value="GGT_peptidase"/>
</dbReference>
<feature type="region of interest" description="Disordered" evidence="12">
    <location>
        <begin position="38"/>
        <end position="60"/>
    </location>
</feature>
<keyword evidence="15" id="KW-1185">Reference proteome</keyword>
<comment type="pathway">
    <text evidence="11">Sulfur metabolism; glutathione metabolism.</text>
</comment>
<dbReference type="EC" id="3.4.19.13" evidence="11"/>
<evidence type="ECO:0000256" key="11">
    <source>
        <dbReference type="RuleBase" id="RU368036"/>
    </source>
</evidence>
<feature type="active site" description="Nucleophile" evidence="9">
    <location>
        <position position="423"/>
    </location>
</feature>
<dbReference type="RefSeq" id="WP_111506995.1">
    <property type="nucleotide sequence ID" value="NZ_QKYN01000165.1"/>
</dbReference>
<comment type="catalytic activity">
    <reaction evidence="1 11">
        <text>an S-substituted glutathione + H2O = an S-substituted L-cysteinylglycine + L-glutamate</text>
        <dbReference type="Rhea" id="RHEA:59468"/>
        <dbReference type="ChEBI" id="CHEBI:15377"/>
        <dbReference type="ChEBI" id="CHEBI:29985"/>
        <dbReference type="ChEBI" id="CHEBI:90779"/>
        <dbReference type="ChEBI" id="CHEBI:143103"/>
        <dbReference type="EC" id="3.4.19.13"/>
    </reaction>
</comment>
<dbReference type="EC" id="2.3.2.2" evidence="11"/>
<comment type="PTM">
    <text evidence="11">Cleaved by autocatalysis into a large and a small subunit.</text>
</comment>
<sequence length="616" mass="63929">MSTRRVRRTARLAPPLLLAAALTAFSLAPAAGATPAAHGAAPAAVPAPKQPEATGTGGAVASVSAEATDIGIEVLRRGGNAVDAAVATAAALGVTEPYSSGIGGGGYFVYYDAHRHQVYTLDGRETAPSTADQNLFVENGQALPFWTAVNSGRSVGVPGSLLTWQQALDRWGTRSLAQSLKPAEKLANRGFVVDQTFHDQTAQNQARFAYFPATRDLFLPGGQPPAVGSVFRNPDLAATYRELERQGVGALYRGDIGRDITSVVQHPQVDPASGWYARSGAMTQADLAGYGVRAQAPTEVDYRGLDVYGIAPSSSGGTTTGEALNILNDFDLAHASSVQYLHDYLEASRIAFADRNRWVGDPRFENVPTQALLSQRYADSRACLIKPDSSLTSPLAPGDPLHPSAGCVDAGTPAPTTPEGTHTTHLTVADKWGNVVSYTLTIEQTGGSAMTVPGRGFLLNNELTDFDFTPAVAGVHDPNLPGPAKRPRSSMSPTIVLKNGRFDFAVGSPGGATIITTVLQVLLGHVDRGLSLEQAIAAPRISQRNAATTEAEPAFLGSADEAGLQAIGESFTLNPEIGAATGIQALPGGLLQAAAEPVRRGGGAAAVVDPVGGPGH</sequence>
<dbReference type="OrthoDB" id="9781342at2"/>
<dbReference type="UniPathway" id="UPA00204"/>
<dbReference type="EMBL" id="QKYN01000165">
    <property type="protein sequence ID" value="RAG81345.1"/>
    <property type="molecule type" value="Genomic_DNA"/>
</dbReference>
<dbReference type="InterPro" id="IPR029055">
    <property type="entry name" value="Ntn_hydrolases_N"/>
</dbReference>
<comment type="catalytic activity">
    <reaction evidence="2 11">
        <text>glutathione + H2O = L-cysteinylglycine + L-glutamate</text>
        <dbReference type="Rhea" id="RHEA:28807"/>
        <dbReference type="ChEBI" id="CHEBI:15377"/>
        <dbReference type="ChEBI" id="CHEBI:29985"/>
        <dbReference type="ChEBI" id="CHEBI:57925"/>
        <dbReference type="ChEBI" id="CHEBI:61694"/>
        <dbReference type="EC" id="3.4.19.13"/>
    </reaction>
</comment>
<feature type="binding site" evidence="10">
    <location>
        <position position="511"/>
    </location>
    <ligand>
        <name>L-glutamate</name>
        <dbReference type="ChEBI" id="CHEBI:29985"/>
    </ligand>
</feature>